<organism evidence="1">
    <name type="scientific">Pithovirus LCPAC304</name>
    <dbReference type="NCBI Taxonomy" id="2506594"/>
    <lineage>
        <taxon>Viruses</taxon>
        <taxon>Pithoviruses</taxon>
    </lineage>
</organism>
<reference evidence="1" key="1">
    <citation type="journal article" date="2019" name="MBio">
        <title>Virus Genomes from Deep Sea Sediments Expand the Ocean Megavirome and Support Independent Origins of Viral Gigantism.</title>
        <authorList>
            <person name="Backstrom D."/>
            <person name="Yutin N."/>
            <person name="Jorgensen S.L."/>
            <person name="Dharamshi J."/>
            <person name="Homa F."/>
            <person name="Zaremba-Niedwiedzka K."/>
            <person name="Spang A."/>
            <person name="Wolf Y.I."/>
            <person name="Koonin E.V."/>
            <person name="Ettema T.J."/>
        </authorList>
    </citation>
    <scope>NUCLEOTIDE SEQUENCE</scope>
</reference>
<gene>
    <name evidence="1" type="ORF">LCPAC304_04310</name>
</gene>
<sequence length="190" mass="22109">MEDEDLTEEQIQRFTDRLLIQVPRDHEADNTKPAMSQVQKAFSDIIQEVDRKLLEENAEKAIQDFQDNPTYDTFYKMCDLVRQSDDWQCGEALEDVADKIPVSELEKILAFMATEGRKEKWREGCEISMCGIINCQSWINMSAERMEVLRPYMDGSFWEHASEYGCLLAPKEMSSETFRMVMNAILSKPE</sequence>
<proteinExistence type="predicted"/>
<evidence type="ECO:0000313" key="1">
    <source>
        <dbReference type="EMBL" id="QBK92084.1"/>
    </source>
</evidence>
<name>A0A481Z880_9VIRU</name>
<accession>A0A481Z880</accession>
<protein>
    <submittedName>
        <fullName evidence="1">Uncharacterized protein</fullName>
    </submittedName>
</protein>
<dbReference type="EMBL" id="MK500567">
    <property type="protein sequence ID" value="QBK92084.1"/>
    <property type="molecule type" value="Genomic_DNA"/>
</dbReference>